<dbReference type="PANTHER" id="PTHR32432:SF4">
    <property type="entry name" value="CELL DIVISION PROTEIN FTSA"/>
    <property type="match status" value="1"/>
</dbReference>
<sequence>MSVFLPHRNGLETTRLSARRPSIVTVLDIGSTKVACLIARLKPRPPEEVLPGRSHSIEVIGYGYQRARGIKSGVIIDLDQAEHAVRLAVDAAERMAGVTVESLILTQTCGRLGSETFTAKVDLNAESVSDQDIRKVLAAGSTHSVRQGRSVVHALPTGYTLDGQRGIRDPRGMLGRRLGVDVHVVTSDEAPQRNLGLAVNRCHLDVEAMVATPYAAGLATLVDDEAEMGAAVVDIGGGTSSIAVFGDGRLLHVDAIAIGGHHVTLDIAHGLSIRLDDAERLKTLHGSCVSVSSDEYDMLTIHPVGEEDGGAPLQIPRSALNAIIRPRAEEIMELVRDRLVASGCSSRVGRRIVLTGGGSQLTGLLDVARSLFGRSVRLGRPLGIAGLPQAAKGPSFSAVVGLLIFPQVAVLDTAGSERASTFALTGTDGYLARVGRWLKESF</sequence>
<dbReference type="RefSeq" id="WP_306885152.1">
    <property type="nucleotide sequence ID" value="NZ_JAUSUL010000002.1"/>
</dbReference>
<dbReference type="InterPro" id="IPR003494">
    <property type="entry name" value="SHS2_FtsA"/>
</dbReference>
<keyword evidence="9" id="KW-1185">Reference proteome</keyword>
<evidence type="ECO:0000256" key="4">
    <source>
        <dbReference type="ARBA" id="ARBA00023306"/>
    </source>
</evidence>
<comment type="subcellular location">
    <subcellularLocation>
        <location evidence="5">Cell membrane</location>
        <topology evidence="5">Peripheral membrane protein</topology>
        <orientation evidence="5">Cytoplasmic side</orientation>
    </subcellularLocation>
    <text evidence="5">Localizes to the Z ring in an FtsZ-dependent manner. Targeted to the membrane through a conserved C-terminal amphipathic helix.</text>
</comment>
<evidence type="ECO:0000256" key="5">
    <source>
        <dbReference type="HAMAP-Rule" id="MF_02033"/>
    </source>
</evidence>
<gene>
    <name evidence="5" type="primary">ftsA</name>
    <name evidence="8" type="ORF">J2S73_001776</name>
</gene>
<evidence type="ECO:0000313" key="9">
    <source>
        <dbReference type="Proteomes" id="UP001229244"/>
    </source>
</evidence>
<dbReference type="NCBIfam" id="TIGR01174">
    <property type="entry name" value="ftsA"/>
    <property type="match status" value="1"/>
</dbReference>
<accession>A0AAE3VNG6</accession>
<protein>
    <recommendedName>
        <fullName evidence="5 6">Cell division protein FtsA</fullName>
    </recommendedName>
</protein>
<reference evidence="8" key="1">
    <citation type="submission" date="2023-07" db="EMBL/GenBank/DDBJ databases">
        <title>Genomic Encyclopedia of Type Strains, Phase IV (KMG-IV): sequencing the most valuable type-strain genomes for metagenomic binning, comparative biology and taxonomic classification.</title>
        <authorList>
            <person name="Goeker M."/>
        </authorList>
    </citation>
    <scope>NUCLEOTIDE SEQUENCE</scope>
    <source>
        <strain evidence="8">DSM 21202</strain>
    </source>
</reference>
<evidence type="ECO:0000256" key="1">
    <source>
        <dbReference type="ARBA" id="ARBA00022475"/>
    </source>
</evidence>
<dbReference type="SMART" id="SM00842">
    <property type="entry name" value="FtsA"/>
    <property type="match status" value="1"/>
</dbReference>
<organism evidence="8 9">
    <name type="scientific">Amorphus orientalis</name>
    <dbReference type="NCBI Taxonomy" id="649198"/>
    <lineage>
        <taxon>Bacteria</taxon>
        <taxon>Pseudomonadati</taxon>
        <taxon>Pseudomonadota</taxon>
        <taxon>Alphaproteobacteria</taxon>
        <taxon>Hyphomicrobiales</taxon>
        <taxon>Amorphaceae</taxon>
        <taxon>Amorphus</taxon>
    </lineage>
</organism>
<feature type="domain" description="SHS2" evidence="7">
    <location>
        <begin position="24"/>
        <end position="220"/>
    </location>
</feature>
<evidence type="ECO:0000256" key="2">
    <source>
        <dbReference type="ARBA" id="ARBA00022618"/>
    </source>
</evidence>
<proteinExistence type="inferred from homology"/>
<evidence type="ECO:0000256" key="3">
    <source>
        <dbReference type="ARBA" id="ARBA00023136"/>
    </source>
</evidence>
<dbReference type="InterPro" id="IPR020823">
    <property type="entry name" value="Cell_div_FtsA"/>
</dbReference>
<keyword evidence="4 5" id="KW-0131">Cell cycle</keyword>
<dbReference type="Pfam" id="PF14450">
    <property type="entry name" value="FtsA"/>
    <property type="match status" value="1"/>
</dbReference>
<comment type="caution">
    <text evidence="8">The sequence shown here is derived from an EMBL/GenBank/DDBJ whole genome shotgun (WGS) entry which is preliminary data.</text>
</comment>
<keyword evidence="3 5" id="KW-0472">Membrane</keyword>
<dbReference type="CDD" id="cd24048">
    <property type="entry name" value="ASKHA_NBD_FtsA"/>
    <property type="match status" value="1"/>
</dbReference>
<dbReference type="GO" id="GO:0032153">
    <property type="term" value="C:cell division site"/>
    <property type="evidence" value="ECO:0007669"/>
    <property type="project" value="UniProtKB-UniRule"/>
</dbReference>
<evidence type="ECO:0000259" key="7">
    <source>
        <dbReference type="SMART" id="SM00842"/>
    </source>
</evidence>
<keyword evidence="2 5" id="KW-0132">Cell division</keyword>
<dbReference type="InterPro" id="IPR043129">
    <property type="entry name" value="ATPase_NBD"/>
</dbReference>
<dbReference type="Gene3D" id="3.30.420.40">
    <property type="match status" value="1"/>
</dbReference>
<comment type="subunit">
    <text evidence="5">Self-interacts. Interacts with FtsZ.</text>
</comment>
<dbReference type="SUPFAM" id="SSF53067">
    <property type="entry name" value="Actin-like ATPase domain"/>
    <property type="match status" value="2"/>
</dbReference>
<dbReference type="Pfam" id="PF02491">
    <property type="entry name" value="SHS2_FTSA"/>
    <property type="match status" value="1"/>
</dbReference>
<dbReference type="InterPro" id="IPR050696">
    <property type="entry name" value="FtsA/MreB"/>
</dbReference>
<keyword evidence="1 5" id="KW-1003">Cell membrane</keyword>
<dbReference type="HAMAP" id="MF_02033">
    <property type="entry name" value="FtsA"/>
    <property type="match status" value="1"/>
</dbReference>
<name>A0AAE3VNG6_9HYPH</name>
<dbReference type="Gene3D" id="3.30.1490.110">
    <property type="match status" value="1"/>
</dbReference>
<dbReference type="GO" id="GO:0009898">
    <property type="term" value="C:cytoplasmic side of plasma membrane"/>
    <property type="evidence" value="ECO:0007669"/>
    <property type="project" value="UniProtKB-UniRule"/>
</dbReference>
<dbReference type="PIRSF" id="PIRSF003101">
    <property type="entry name" value="FtsA"/>
    <property type="match status" value="1"/>
</dbReference>
<dbReference type="AlphaFoldDB" id="A0AAE3VNG6"/>
<evidence type="ECO:0000313" key="8">
    <source>
        <dbReference type="EMBL" id="MDQ0315319.1"/>
    </source>
</evidence>
<comment type="similarity">
    <text evidence="5 6">Belongs to the FtsA/MreB family.</text>
</comment>
<dbReference type="EMBL" id="JAUSUL010000002">
    <property type="protein sequence ID" value="MDQ0315319.1"/>
    <property type="molecule type" value="Genomic_DNA"/>
</dbReference>
<dbReference type="PANTHER" id="PTHR32432">
    <property type="entry name" value="CELL DIVISION PROTEIN FTSA-RELATED"/>
    <property type="match status" value="1"/>
</dbReference>
<comment type="function">
    <text evidence="5 6">Cell division protein that is involved in the assembly of the Z ring. May serve as a membrane anchor for the Z ring.</text>
</comment>
<evidence type="ECO:0000256" key="6">
    <source>
        <dbReference type="PIRNR" id="PIRNR003101"/>
    </source>
</evidence>
<dbReference type="Proteomes" id="UP001229244">
    <property type="component" value="Unassembled WGS sequence"/>
</dbReference>
<dbReference type="GO" id="GO:0043093">
    <property type="term" value="P:FtsZ-dependent cytokinesis"/>
    <property type="evidence" value="ECO:0007669"/>
    <property type="project" value="UniProtKB-UniRule"/>
</dbReference>